<evidence type="ECO:0000313" key="2">
    <source>
        <dbReference type="EMBL" id="JAS98641.1"/>
    </source>
</evidence>
<accession>A0A1B6JHA9</accession>
<feature type="region of interest" description="Disordered" evidence="1">
    <location>
        <begin position="1"/>
        <end position="35"/>
    </location>
</feature>
<dbReference type="EMBL" id="GECU01009065">
    <property type="protein sequence ID" value="JAS98641.1"/>
    <property type="molecule type" value="Transcribed_RNA"/>
</dbReference>
<protein>
    <submittedName>
        <fullName evidence="2">Uncharacterized protein</fullName>
    </submittedName>
</protein>
<evidence type="ECO:0000256" key="1">
    <source>
        <dbReference type="SAM" id="MobiDB-lite"/>
    </source>
</evidence>
<sequence length="117" mass="13318">INTNAENVNSGSQITPHKNSEETSYKQTYSKTQQAEDESAIYKFELNTTLHSNKSSDIRGKDGNITNKEINKTFKKTDLKAQNQFIAESNERKDVKSPQNELITEDELTEHTPLQKT</sequence>
<feature type="non-terminal residue" evidence="2">
    <location>
        <position position="1"/>
    </location>
</feature>
<feature type="region of interest" description="Disordered" evidence="1">
    <location>
        <begin position="87"/>
        <end position="117"/>
    </location>
</feature>
<feature type="non-terminal residue" evidence="2">
    <location>
        <position position="117"/>
    </location>
</feature>
<name>A0A1B6JHA9_9HEMI</name>
<dbReference type="AlphaFoldDB" id="A0A1B6JHA9"/>
<reference evidence="2" key="1">
    <citation type="submission" date="2015-11" db="EMBL/GenBank/DDBJ databases">
        <title>De novo transcriptome assembly of four potential Pierce s Disease insect vectors from Arizona vineyards.</title>
        <authorList>
            <person name="Tassone E.E."/>
        </authorList>
    </citation>
    <scope>NUCLEOTIDE SEQUENCE</scope>
</reference>
<feature type="compositionally biased region" description="Polar residues" evidence="1">
    <location>
        <begin position="1"/>
        <end position="17"/>
    </location>
</feature>
<organism evidence="2">
    <name type="scientific">Homalodisca liturata</name>
    <dbReference type="NCBI Taxonomy" id="320908"/>
    <lineage>
        <taxon>Eukaryota</taxon>
        <taxon>Metazoa</taxon>
        <taxon>Ecdysozoa</taxon>
        <taxon>Arthropoda</taxon>
        <taxon>Hexapoda</taxon>
        <taxon>Insecta</taxon>
        <taxon>Pterygota</taxon>
        <taxon>Neoptera</taxon>
        <taxon>Paraneoptera</taxon>
        <taxon>Hemiptera</taxon>
        <taxon>Auchenorrhyncha</taxon>
        <taxon>Membracoidea</taxon>
        <taxon>Cicadellidae</taxon>
        <taxon>Cicadellinae</taxon>
        <taxon>Proconiini</taxon>
        <taxon>Homalodisca</taxon>
    </lineage>
</organism>
<gene>
    <name evidence="2" type="ORF">g.58226</name>
</gene>
<proteinExistence type="predicted"/>